<keyword evidence="2" id="KW-1185">Reference proteome</keyword>
<protein>
    <submittedName>
        <fullName evidence="1">Uncharacterized protein</fullName>
    </submittedName>
</protein>
<accession>A0ABN6FE13</accession>
<evidence type="ECO:0000313" key="1">
    <source>
        <dbReference type="EMBL" id="BCS99200.1"/>
    </source>
</evidence>
<proteinExistence type="predicted"/>
<dbReference type="Proteomes" id="UP001320148">
    <property type="component" value="Chromosome"/>
</dbReference>
<dbReference type="EMBL" id="AP024488">
    <property type="protein sequence ID" value="BCS99200.1"/>
    <property type="molecule type" value="Genomic_DNA"/>
</dbReference>
<gene>
    <name evidence="1" type="ORF">DSLASN_48320</name>
</gene>
<evidence type="ECO:0000313" key="2">
    <source>
        <dbReference type="Proteomes" id="UP001320148"/>
    </source>
</evidence>
<reference evidence="1 2" key="1">
    <citation type="submission" date="2021-02" db="EMBL/GenBank/DDBJ databases">
        <title>Complete genome of Desulfoluna sp. strain ASN36.</title>
        <authorList>
            <person name="Takahashi A."/>
            <person name="Kojima H."/>
            <person name="Fukui M."/>
        </authorList>
    </citation>
    <scope>NUCLEOTIDE SEQUENCE [LARGE SCALE GENOMIC DNA]</scope>
    <source>
        <strain evidence="1 2">ASN36</strain>
    </source>
</reference>
<sequence length="65" mass="7519">MPNAYLVEIHRFLARKKKEAETGLNQARSAEEKAFHQGILDELTLMKGFVSEKYDMDFHDYGEAV</sequence>
<organism evidence="1 2">
    <name type="scientific">Desulfoluna limicola</name>
    <dbReference type="NCBI Taxonomy" id="2810562"/>
    <lineage>
        <taxon>Bacteria</taxon>
        <taxon>Pseudomonadati</taxon>
        <taxon>Thermodesulfobacteriota</taxon>
        <taxon>Desulfobacteria</taxon>
        <taxon>Desulfobacterales</taxon>
        <taxon>Desulfolunaceae</taxon>
        <taxon>Desulfoluna</taxon>
    </lineage>
</organism>
<name>A0ABN6FE13_9BACT</name>